<dbReference type="Pfam" id="PF02311">
    <property type="entry name" value="AraC_binding"/>
    <property type="match status" value="1"/>
</dbReference>
<feature type="domain" description="HTH araC/xylS-type" evidence="4">
    <location>
        <begin position="178"/>
        <end position="276"/>
    </location>
</feature>
<dbReference type="GO" id="GO:0003700">
    <property type="term" value="F:DNA-binding transcription factor activity"/>
    <property type="evidence" value="ECO:0007669"/>
    <property type="project" value="InterPro"/>
</dbReference>
<comment type="caution">
    <text evidence="5">The sequence shown here is derived from an EMBL/GenBank/DDBJ whole genome shotgun (WGS) entry which is preliminary data.</text>
</comment>
<dbReference type="InterPro" id="IPR018062">
    <property type="entry name" value="HTH_AraC-typ_CS"/>
</dbReference>
<dbReference type="InterPro" id="IPR037923">
    <property type="entry name" value="HTH-like"/>
</dbReference>
<dbReference type="EMBL" id="BDQX01000054">
    <property type="protein sequence ID" value="GBG06797.1"/>
    <property type="molecule type" value="Genomic_DNA"/>
</dbReference>
<sequence>MITRHRIAAPITIGTTINYDYMHQYHTHPHYEVYYFHGGKANYLINDKIYVLEPGDMFLMHGMTLHKAHVDPAFAYHRTTIHLDPGYFQQHIQPGFTDDLLAPFSKLQNVRLQLRGEAKAEAEESLAFMNELYARGTPHSYQRFQARLLDFFIFLGELCDQPLKAKNSYPSSKEEHVQGIISFLENQYHEEITLEDIGDRLHLSKFYLAKTFKQVTGMTIFQYLMHRRVYQAKLRLIQSQSSITETGYDVGFKHPSHFSRVFKEHTGMTPEQYRKKNQILQAKT</sequence>
<keyword evidence="6" id="KW-1185">Reference proteome</keyword>
<dbReference type="SMART" id="SM00342">
    <property type="entry name" value="HTH_ARAC"/>
    <property type="match status" value="1"/>
</dbReference>
<evidence type="ECO:0000256" key="3">
    <source>
        <dbReference type="ARBA" id="ARBA00023163"/>
    </source>
</evidence>
<proteinExistence type="predicted"/>
<dbReference type="RefSeq" id="WP_258234871.1">
    <property type="nucleotide sequence ID" value="NZ_BDQX01000054.1"/>
</dbReference>
<dbReference type="InterPro" id="IPR018060">
    <property type="entry name" value="HTH_AraC"/>
</dbReference>
<evidence type="ECO:0000313" key="5">
    <source>
        <dbReference type="EMBL" id="GBG06797.1"/>
    </source>
</evidence>
<dbReference type="PANTHER" id="PTHR43280">
    <property type="entry name" value="ARAC-FAMILY TRANSCRIPTIONAL REGULATOR"/>
    <property type="match status" value="1"/>
</dbReference>
<evidence type="ECO:0000256" key="1">
    <source>
        <dbReference type="ARBA" id="ARBA00023015"/>
    </source>
</evidence>
<dbReference type="Gene3D" id="1.10.10.60">
    <property type="entry name" value="Homeodomain-like"/>
    <property type="match status" value="2"/>
</dbReference>
<reference evidence="5 6" key="1">
    <citation type="submission" date="2017-08" db="EMBL/GenBank/DDBJ databases">
        <title>Substantial Increase in Enzyme Production by Combined Drug-Resistance Mutations in Paenibacillus agaridevorans.</title>
        <authorList>
            <person name="Tanaka Y."/>
            <person name="Funane K."/>
            <person name="Hosaka T."/>
            <person name="Shiwa Y."/>
            <person name="Fujita N."/>
            <person name="Miyazaki T."/>
            <person name="Yoshikawa H."/>
            <person name="Murakami K."/>
            <person name="Kasahara K."/>
            <person name="Inaoka T."/>
            <person name="Hiraga Y."/>
            <person name="Ochi K."/>
        </authorList>
    </citation>
    <scope>NUCLEOTIDE SEQUENCE [LARGE SCALE GENOMIC DNA]</scope>
    <source>
        <strain evidence="5 6">T-3040</strain>
    </source>
</reference>
<dbReference type="SUPFAM" id="SSF51215">
    <property type="entry name" value="Regulatory protein AraC"/>
    <property type="match status" value="1"/>
</dbReference>
<keyword evidence="1" id="KW-0805">Transcription regulation</keyword>
<name>A0A2R5EJT2_9BACL</name>
<dbReference type="AlphaFoldDB" id="A0A2R5EJT2"/>
<dbReference type="InterPro" id="IPR009057">
    <property type="entry name" value="Homeodomain-like_sf"/>
</dbReference>
<dbReference type="PROSITE" id="PS00041">
    <property type="entry name" value="HTH_ARAC_FAMILY_1"/>
    <property type="match status" value="1"/>
</dbReference>
<dbReference type="InterPro" id="IPR020449">
    <property type="entry name" value="Tscrpt_reg_AraC-type_HTH"/>
</dbReference>
<dbReference type="Gene3D" id="2.60.120.10">
    <property type="entry name" value="Jelly Rolls"/>
    <property type="match status" value="1"/>
</dbReference>
<evidence type="ECO:0000313" key="6">
    <source>
        <dbReference type="Proteomes" id="UP000245202"/>
    </source>
</evidence>
<accession>A0A2R5EJT2</accession>
<keyword evidence="2" id="KW-0238">DNA-binding</keyword>
<organism evidence="5 6">
    <name type="scientific">Paenibacillus agaridevorans</name>
    <dbReference type="NCBI Taxonomy" id="171404"/>
    <lineage>
        <taxon>Bacteria</taxon>
        <taxon>Bacillati</taxon>
        <taxon>Bacillota</taxon>
        <taxon>Bacilli</taxon>
        <taxon>Bacillales</taxon>
        <taxon>Paenibacillaceae</taxon>
        <taxon>Paenibacillus</taxon>
    </lineage>
</organism>
<dbReference type="GO" id="GO:0043565">
    <property type="term" value="F:sequence-specific DNA binding"/>
    <property type="evidence" value="ECO:0007669"/>
    <property type="project" value="InterPro"/>
</dbReference>
<protein>
    <recommendedName>
        <fullName evidence="4">HTH araC/xylS-type domain-containing protein</fullName>
    </recommendedName>
</protein>
<dbReference type="PROSITE" id="PS01124">
    <property type="entry name" value="HTH_ARAC_FAMILY_2"/>
    <property type="match status" value="1"/>
</dbReference>
<evidence type="ECO:0000256" key="2">
    <source>
        <dbReference type="ARBA" id="ARBA00023125"/>
    </source>
</evidence>
<dbReference type="PANTHER" id="PTHR43280:SF28">
    <property type="entry name" value="HTH-TYPE TRANSCRIPTIONAL ACTIVATOR RHAS"/>
    <property type="match status" value="1"/>
</dbReference>
<evidence type="ECO:0000259" key="4">
    <source>
        <dbReference type="PROSITE" id="PS01124"/>
    </source>
</evidence>
<gene>
    <name evidence="5" type="ORF">PAT3040_01335</name>
</gene>
<dbReference type="InterPro" id="IPR003313">
    <property type="entry name" value="AraC-bd"/>
</dbReference>
<dbReference type="InterPro" id="IPR014710">
    <property type="entry name" value="RmlC-like_jellyroll"/>
</dbReference>
<dbReference type="Proteomes" id="UP000245202">
    <property type="component" value="Unassembled WGS sequence"/>
</dbReference>
<dbReference type="PRINTS" id="PR00032">
    <property type="entry name" value="HTHARAC"/>
</dbReference>
<keyword evidence="3" id="KW-0804">Transcription</keyword>
<dbReference type="SUPFAM" id="SSF46689">
    <property type="entry name" value="Homeodomain-like"/>
    <property type="match status" value="2"/>
</dbReference>
<dbReference type="Pfam" id="PF12833">
    <property type="entry name" value="HTH_18"/>
    <property type="match status" value="1"/>
</dbReference>